<accession>A0A815IAG6</accession>
<evidence type="ECO:0000313" key="5">
    <source>
        <dbReference type="EMBL" id="CAF1362829.1"/>
    </source>
</evidence>
<keyword evidence="3" id="KW-1133">Transmembrane helix</keyword>
<dbReference type="Proteomes" id="UP000663881">
    <property type="component" value="Unassembled WGS sequence"/>
</dbReference>
<dbReference type="GO" id="GO:0071513">
    <property type="term" value="C:phosphopantothenoylcysteine decarboxylase complex"/>
    <property type="evidence" value="ECO:0007669"/>
    <property type="project" value="TreeGrafter"/>
</dbReference>
<dbReference type="PANTHER" id="PTHR14359:SF6">
    <property type="entry name" value="PHOSPHOPANTOTHENOYLCYSTEINE DECARBOXYLASE"/>
    <property type="match status" value="1"/>
</dbReference>
<evidence type="ECO:0000259" key="4">
    <source>
        <dbReference type="Pfam" id="PF02441"/>
    </source>
</evidence>
<name>A0A815IAG6_9BILA</name>
<feature type="transmembrane region" description="Helical" evidence="3">
    <location>
        <begin position="198"/>
        <end position="222"/>
    </location>
</feature>
<dbReference type="Proteomes" id="UP000663891">
    <property type="component" value="Unassembled WGS sequence"/>
</dbReference>
<dbReference type="PANTHER" id="PTHR14359">
    <property type="entry name" value="HOMO-OLIGOMERIC FLAVIN CONTAINING CYS DECARBOXYLASE FAMILY"/>
    <property type="match status" value="1"/>
</dbReference>
<evidence type="ECO:0000313" key="6">
    <source>
        <dbReference type="EMBL" id="CAF3917942.1"/>
    </source>
</evidence>
<dbReference type="GO" id="GO:0004633">
    <property type="term" value="F:phosphopantothenoylcysteine decarboxylase activity"/>
    <property type="evidence" value="ECO:0007669"/>
    <property type="project" value="TreeGrafter"/>
</dbReference>
<dbReference type="SUPFAM" id="SSF52507">
    <property type="entry name" value="Homo-oligomeric flavin-containing Cys decarboxylases, HFCD"/>
    <property type="match status" value="1"/>
</dbReference>
<dbReference type="Gene3D" id="3.40.50.1950">
    <property type="entry name" value="Flavin prenyltransferase-like"/>
    <property type="match status" value="1"/>
</dbReference>
<proteinExistence type="inferred from homology"/>
<dbReference type="InterPro" id="IPR036551">
    <property type="entry name" value="Flavin_trans-like"/>
</dbReference>
<organism evidence="5 7">
    <name type="scientific">Adineta steineri</name>
    <dbReference type="NCBI Taxonomy" id="433720"/>
    <lineage>
        <taxon>Eukaryota</taxon>
        <taxon>Metazoa</taxon>
        <taxon>Spiralia</taxon>
        <taxon>Gnathifera</taxon>
        <taxon>Rotifera</taxon>
        <taxon>Eurotatoria</taxon>
        <taxon>Bdelloidea</taxon>
        <taxon>Adinetida</taxon>
        <taxon>Adinetidae</taxon>
        <taxon>Adineta</taxon>
    </lineage>
</organism>
<feature type="domain" description="Flavoprotein" evidence="4">
    <location>
        <begin position="6"/>
        <end position="134"/>
    </location>
</feature>
<protein>
    <recommendedName>
        <fullName evidence="4">Flavoprotein domain-containing protein</fullName>
    </recommendedName>
</protein>
<evidence type="ECO:0000313" key="7">
    <source>
        <dbReference type="Proteomes" id="UP000663891"/>
    </source>
</evidence>
<dbReference type="EMBL" id="CAJOAY010002072">
    <property type="protein sequence ID" value="CAF3917942.1"/>
    <property type="molecule type" value="Genomic_DNA"/>
</dbReference>
<dbReference type="Pfam" id="PF02441">
    <property type="entry name" value="Flavoprotein"/>
    <property type="match status" value="1"/>
</dbReference>
<comment type="caution">
    <text evidence="5">The sequence shown here is derived from an EMBL/GenBank/DDBJ whole genome shotgun (WGS) entry which is preliminary data.</text>
</comment>
<evidence type="ECO:0000256" key="3">
    <source>
        <dbReference type="SAM" id="Phobius"/>
    </source>
</evidence>
<dbReference type="EMBL" id="CAJNON010000721">
    <property type="protein sequence ID" value="CAF1362829.1"/>
    <property type="molecule type" value="Genomic_DNA"/>
</dbReference>
<keyword evidence="3" id="KW-0472">Membrane</keyword>
<keyword evidence="3" id="KW-0812">Transmembrane</keyword>
<comment type="similarity">
    <text evidence="2">Belongs to the HFCD (homooligomeric flavin containing Cys decarboxylase) superfamily.</text>
</comment>
<keyword evidence="1" id="KW-0173">Coenzyme A biosynthesis</keyword>
<dbReference type="InterPro" id="IPR003382">
    <property type="entry name" value="Flavoprotein"/>
</dbReference>
<gene>
    <name evidence="6" type="ORF">OKA104_LOCUS25095</name>
    <name evidence="5" type="ORF">VCS650_LOCUS34411</name>
</gene>
<dbReference type="GO" id="GO:0015937">
    <property type="term" value="P:coenzyme A biosynthetic process"/>
    <property type="evidence" value="ECO:0007669"/>
    <property type="project" value="UniProtKB-KW"/>
</dbReference>
<dbReference type="AlphaFoldDB" id="A0A815IAG6"/>
<dbReference type="GO" id="GO:0010181">
    <property type="term" value="F:FMN binding"/>
    <property type="evidence" value="ECO:0007669"/>
    <property type="project" value="TreeGrafter"/>
</dbReference>
<evidence type="ECO:0000256" key="1">
    <source>
        <dbReference type="ARBA" id="ARBA00022993"/>
    </source>
</evidence>
<evidence type="ECO:0000256" key="2">
    <source>
        <dbReference type="ARBA" id="ARBA00038350"/>
    </source>
</evidence>
<reference evidence="5" key="1">
    <citation type="submission" date="2021-02" db="EMBL/GenBank/DDBJ databases">
        <authorList>
            <person name="Nowell W R."/>
        </authorList>
    </citation>
    <scope>NUCLEOTIDE SEQUENCE</scope>
</reference>
<sequence length="491" mass="54360">MSTPTVFIFVTGSGRAKDVPELVRETVAAGWDTYTILTSNVSSVLSPDEIYNVPGSHAIRSYKDPPLNRFPFGTMLVAPCTFNTFNKLALGLGDNLVTSMIADALGAKCPIFIAPAMNYSLWNHPQTRISEAKLKEWGCTIIPPYIDEKIVTMSSMIQSNLNKINPLHFSSNILIKAYKDKKQNDCDRRRICLWFKLYCCYIICALLLLIGLIVGIVVPLTLHNTITTNVNAITTNVLITNITTSSTFITTTSITTTTKTSRIEDNNEEVVLMHNYFIAFTVNLEYIDPIVNNQISFNKSFFNLVFQSNWLINGDAETGTCQSGNGVTHPTGWMYNGSITQVYYNNTAADLSSTDPGPSNRGNCYFYGQISAITSMWQYINMTNSINPILIDNQTVYYNFSAWIGGYSNQKDNAQVSLTFIDQANQKINSTITLGPVSVVDRGSITSLLFRQANGLVSIGARSCIVMATITRGAGTYNDGDIDNIALYFYQ</sequence>
<dbReference type="OrthoDB" id="1532798at2759"/>